<evidence type="ECO:0000256" key="2">
    <source>
        <dbReference type="ARBA" id="ARBA00023315"/>
    </source>
</evidence>
<dbReference type="InterPro" id="IPR000182">
    <property type="entry name" value="GNAT_dom"/>
</dbReference>
<dbReference type="PANTHER" id="PTHR43877">
    <property type="entry name" value="AMINOALKYLPHOSPHONATE N-ACETYLTRANSFERASE-RELATED-RELATED"/>
    <property type="match status" value="1"/>
</dbReference>
<organism evidence="4 5">
    <name type="scientific">Sporichthya brevicatena</name>
    <dbReference type="NCBI Taxonomy" id="171442"/>
    <lineage>
        <taxon>Bacteria</taxon>
        <taxon>Bacillati</taxon>
        <taxon>Actinomycetota</taxon>
        <taxon>Actinomycetes</taxon>
        <taxon>Sporichthyales</taxon>
        <taxon>Sporichthyaceae</taxon>
        <taxon>Sporichthya</taxon>
    </lineage>
</organism>
<dbReference type="Pfam" id="PF00583">
    <property type="entry name" value="Acetyltransf_1"/>
    <property type="match status" value="1"/>
</dbReference>
<dbReference type="PROSITE" id="PS51186">
    <property type="entry name" value="GNAT"/>
    <property type="match status" value="1"/>
</dbReference>
<dbReference type="Proteomes" id="UP001500957">
    <property type="component" value="Unassembled WGS sequence"/>
</dbReference>
<reference evidence="4 5" key="1">
    <citation type="journal article" date="2019" name="Int. J. Syst. Evol. Microbiol.">
        <title>The Global Catalogue of Microorganisms (GCM) 10K type strain sequencing project: providing services to taxonomists for standard genome sequencing and annotation.</title>
        <authorList>
            <consortium name="The Broad Institute Genomics Platform"/>
            <consortium name="The Broad Institute Genome Sequencing Center for Infectious Disease"/>
            <person name="Wu L."/>
            <person name="Ma J."/>
        </authorList>
    </citation>
    <scope>NUCLEOTIDE SEQUENCE [LARGE SCALE GENOMIC DNA]</scope>
    <source>
        <strain evidence="4 5">JCM 10671</strain>
    </source>
</reference>
<evidence type="ECO:0000256" key="1">
    <source>
        <dbReference type="ARBA" id="ARBA00022679"/>
    </source>
</evidence>
<dbReference type="RefSeq" id="WP_344600818.1">
    <property type="nucleotide sequence ID" value="NZ_BAAAHE010000004.1"/>
</dbReference>
<dbReference type="EMBL" id="BAAAHE010000004">
    <property type="protein sequence ID" value="GAA0604537.1"/>
    <property type="molecule type" value="Genomic_DNA"/>
</dbReference>
<keyword evidence="5" id="KW-1185">Reference proteome</keyword>
<feature type="domain" description="N-acetyltransferase" evidence="3">
    <location>
        <begin position="8"/>
        <end position="158"/>
    </location>
</feature>
<dbReference type="CDD" id="cd04301">
    <property type="entry name" value="NAT_SF"/>
    <property type="match status" value="1"/>
</dbReference>
<proteinExistence type="predicted"/>
<name>A0ABN1G5Q6_9ACTN</name>
<dbReference type="InterPro" id="IPR016181">
    <property type="entry name" value="Acyl_CoA_acyltransferase"/>
</dbReference>
<gene>
    <name evidence="4" type="ORF">GCM10009547_02900</name>
</gene>
<evidence type="ECO:0000259" key="3">
    <source>
        <dbReference type="PROSITE" id="PS51186"/>
    </source>
</evidence>
<dbReference type="PANTHER" id="PTHR43877:SF2">
    <property type="entry name" value="AMINOALKYLPHOSPHONATE N-ACETYLTRANSFERASE-RELATED"/>
    <property type="match status" value="1"/>
</dbReference>
<dbReference type="SUPFAM" id="SSF55729">
    <property type="entry name" value="Acyl-CoA N-acyltransferases (Nat)"/>
    <property type="match status" value="1"/>
</dbReference>
<keyword evidence="2" id="KW-0012">Acyltransferase</keyword>
<evidence type="ECO:0000313" key="5">
    <source>
        <dbReference type="Proteomes" id="UP001500957"/>
    </source>
</evidence>
<protein>
    <submittedName>
        <fullName evidence="4">GNAT family N-acetyltransferase</fullName>
    </submittedName>
</protein>
<evidence type="ECO:0000313" key="4">
    <source>
        <dbReference type="EMBL" id="GAA0604537.1"/>
    </source>
</evidence>
<keyword evidence="1" id="KW-0808">Transferase</keyword>
<accession>A0ABN1G5Q6</accession>
<sequence length="158" mass="17177">MTMAEPTTLVLTPTPYDDPVAVGLIEAVQQVYVARYGGRDATPVEPAEFAPPRGLFLVGRLGGEPIACGGWRIVEPGLAELKRMYVASGFRGRGLSRVLLAALEDSARQVGITRIRLETGHRQPEAIRLYETSGYTVIEKFGVYRHDPGSTCFGKSLV</sequence>
<dbReference type="InterPro" id="IPR050832">
    <property type="entry name" value="Bact_Acetyltransf"/>
</dbReference>
<comment type="caution">
    <text evidence="4">The sequence shown here is derived from an EMBL/GenBank/DDBJ whole genome shotgun (WGS) entry which is preliminary data.</text>
</comment>
<dbReference type="Gene3D" id="3.40.630.30">
    <property type="match status" value="1"/>
</dbReference>